<dbReference type="Proteomes" id="UP000542742">
    <property type="component" value="Unassembled WGS sequence"/>
</dbReference>
<dbReference type="InterPro" id="IPR036412">
    <property type="entry name" value="HAD-like_sf"/>
</dbReference>
<dbReference type="Gene3D" id="3.40.50.1000">
    <property type="entry name" value="HAD superfamily/HAD-like"/>
    <property type="match status" value="1"/>
</dbReference>
<dbReference type="GO" id="GO:0046872">
    <property type="term" value="F:metal ion binding"/>
    <property type="evidence" value="ECO:0007669"/>
    <property type="project" value="UniProtKB-KW"/>
</dbReference>
<keyword evidence="4" id="KW-0460">Magnesium</keyword>
<dbReference type="GO" id="GO:0003824">
    <property type="term" value="F:catalytic activity"/>
    <property type="evidence" value="ECO:0007669"/>
    <property type="project" value="UniProtKB-ARBA"/>
</dbReference>
<dbReference type="SUPFAM" id="SSF56784">
    <property type="entry name" value="HAD-like"/>
    <property type="match status" value="1"/>
</dbReference>
<dbReference type="AlphaFoldDB" id="A0A7W7D3M6"/>
<name>A0A7W7D3M6_9ACTN</name>
<accession>A0A7W7D3M6</accession>
<keyword evidence="3" id="KW-0479">Metal-binding</keyword>
<protein>
    <submittedName>
        <fullName evidence="6">Beta-phosphoglucomutase-like phosphatase (HAD superfamily)</fullName>
    </submittedName>
</protein>
<proteinExistence type="inferred from homology"/>
<keyword evidence="7" id="KW-1185">Reference proteome</keyword>
<comment type="similarity">
    <text evidence="2">Belongs to the HAD-like hydrolase superfamily. CbbY/CbbZ/Gph/YieH family.</text>
</comment>
<reference evidence="6 7" key="1">
    <citation type="submission" date="2020-08" db="EMBL/GenBank/DDBJ databases">
        <title>Sequencing the genomes of 1000 actinobacteria strains.</title>
        <authorList>
            <person name="Klenk H.-P."/>
        </authorList>
    </citation>
    <scope>NUCLEOTIDE SEQUENCE [LARGE SCALE GENOMIC DNA]</scope>
    <source>
        <strain evidence="6 7">DSM 45518</strain>
    </source>
</reference>
<comment type="cofactor">
    <cofactor evidence="1">
        <name>Mg(2+)</name>
        <dbReference type="ChEBI" id="CHEBI:18420"/>
    </cofactor>
</comment>
<dbReference type="PANTHER" id="PTHR46193:SF18">
    <property type="entry name" value="HEXITOL PHOSPHATASE B"/>
    <property type="match status" value="1"/>
</dbReference>
<dbReference type="RefSeq" id="WP_203722112.1">
    <property type="nucleotide sequence ID" value="NZ_BOMC01000024.1"/>
</dbReference>
<dbReference type="PANTHER" id="PTHR46193">
    <property type="entry name" value="6-PHOSPHOGLUCONATE PHOSPHATASE"/>
    <property type="match status" value="1"/>
</dbReference>
<evidence type="ECO:0000256" key="2">
    <source>
        <dbReference type="ARBA" id="ARBA00006171"/>
    </source>
</evidence>
<dbReference type="Gene3D" id="1.10.150.240">
    <property type="entry name" value="Putative phosphatase, domain 2"/>
    <property type="match status" value="1"/>
</dbReference>
<dbReference type="Pfam" id="PF00702">
    <property type="entry name" value="Hydrolase"/>
    <property type="match status" value="1"/>
</dbReference>
<dbReference type="InterPro" id="IPR051600">
    <property type="entry name" value="Beta-PGM-like"/>
</dbReference>
<dbReference type="InterPro" id="IPR023198">
    <property type="entry name" value="PGP-like_dom2"/>
</dbReference>
<dbReference type="InterPro" id="IPR023214">
    <property type="entry name" value="HAD_sf"/>
</dbReference>
<dbReference type="InterPro" id="IPR006439">
    <property type="entry name" value="HAD-SF_hydro_IA"/>
</dbReference>
<gene>
    <name evidence="6" type="ORF">BKA14_008536</name>
</gene>
<evidence type="ECO:0000313" key="6">
    <source>
        <dbReference type="EMBL" id="MBB4698388.1"/>
    </source>
</evidence>
<sequence length="246" mass="26114">MIDLPRAGEVRALLLDADGNLFPSEEPAFVASADVTNRLLASLGVSRAYTAEELRLTTTGKNFRTTAADLAAGHGRVLTPEVLADWVAEEKKVVSDYLGQVLRPDPAVLEPLHRLAGRYRLAVVSSSALSRLDECFRATGLAGLLPAGRRYSAEDSLPRPTSKPDPAIYLYAVRQLGVAPAQAVAVEDSWPGARSAVAAGIPTVGNLVFVPPAERVARRAALEDAGVALVIESWQELEAALPVSVE</sequence>
<dbReference type="SFLD" id="SFLDS00003">
    <property type="entry name" value="Haloacid_Dehalogenase"/>
    <property type="match status" value="1"/>
</dbReference>
<evidence type="ECO:0000256" key="4">
    <source>
        <dbReference type="ARBA" id="ARBA00022842"/>
    </source>
</evidence>
<dbReference type="EMBL" id="JACHMF010000001">
    <property type="protein sequence ID" value="MBB4698388.1"/>
    <property type="molecule type" value="Genomic_DNA"/>
</dbReference>
<evidence type="ECO:0000256" key="5">
    <source>
        <dbReference type="ARBA" id="ARBA00023277"/>
    </source>
</evidence>
<organism evidence="6 7">
    <name type="scientific">Paractinoplanes abujensis</name>
    <dbReference type="NCBI Taxonomy" id="882441"/>
    <lineage>
        <taxon>Bacteria</taxon>
        <taxon>Bacillati</taxon>
        <taxon>Actinomycetota</taxon>
        <taxon>Actinomycetes</taxon>
        <taxon>Micromonosporales</taxon>
        <taxon>Micromonosporaceae</taxon>
        <taxon>Paractinoplanes</taxon>
    </lineage>
</organism>
<comment type="caution">
    <text evidence="6">The sequence shown here is derived from an EMBL/GenBank/DDBJ whole genome shotgun (WGS) entry which is preliminary data.</text>
</comment>
<evidence type="ECO:0000313" key="7">
    <source>
        <dbReference type="Proteomes" id="UP000542742"/>
    </source>
</evidence>
<evidence type="ECO:0000256" key="3">
    <source>
        <dbReference type="ARBA" id="ARBA00022723"/>
    </source>
</evidence>
<dbReference type="SFLD" id="SFLDG01129">
    <property type="entry name" value="C1.5:_HAD__Beta-PGM__Phosphata"/>
    <property type="match status" value="1"/>
</dbReference>
<dbReference type="NCBIfam" id="TIGR01509">
    <property type="entry name" value="HAD-SF-IA-v3"/>
    <property type="match status" value="1"/>
</dbReference>
<keyword evidence="5" id="KW-0119">Carbohydrate metabolism</keyword>
<evidence type="ECO:0000256" key="1">
    <source>
        <dbReference type="ARBA" id="ARBA00001946"/>
    </source>
</evidence>